<dbReference type="RefSeq" id="WP_252760342.1">
    <property type="nucleotide sequence ID" value="NZ_JAMXLY010000009.1"/>
</dbReference>
<organism evidence="1 2">
    <name type="scientific">Segatella cerevisiae</name>
    <dbReference type="NCBI Taxonomy" id="2053716"/>
    <lineage>
        <taxon>Bacteria</taxon>
        <taxon>Pseudomonadati</taxon>
        <taxon>Bacteroidota</taxon>
        <taxon>Bacteroidia</taxon>
        <taxon>Bacteroidales</taxon>
        <taxon>Prevotellaceae</taxon>
        <taxon>Segatella</taxon>
    </lineage>
</organism>
<accession>A0ABT1BV60</accession>
<protein>
    <submittedName>
        <fullName evidence="1">Uncharacterized protein</fullName>
    </submittedName>
</protein>
<dbReference type="Proteomes" id="UP001204015">
    <property type="component" value="Unassembled WGS sequence"/>
</dbReference>
<name>A0ABT1BV60_9BACT</name>
<proteinExistence type="predicted"/>
<evidence type="ECO:0000313" key="1">
    <source>
        <dbReference type="EMBL" id="MCO6024983.1"/>
    </source>
</evidence>
<gene>
    <name evidence="1" type="ORF">NG821_03835</name>
</gene>
<dbReference type="EMBL" id="JAMXLY010000009">
    <property type="protein sequence ID" value="MCO6024983.1"/>
    <property type="molecule type" value="Genomic_DNA"/>
</dbReference>
<sequence>MNCSLQNGGELLMDMFNKRKTMAIRYDDALETLDGDENKLLYLISQGVILFVTF</sequence>
<reference evidence="1 2" key="1">
    <citation type="submission" date="2022-06" db="EMBL/GenBank/DDBJ databases">
        <title>A taxonomic note on the genus Prevotella: Description of four novel genera and emended description of the genera Hallella and Xylanibacter.</title>
        <authorList>
            <person name="Hitch T.C.A."/>
        </authorList>
    </citation>
    <scope>NUCLEOTIDE SEQUENCE [LARGE SCALE GENOMIC DNA]</scope>
    <source>
        <strain evidence="1 2">DSM 100619</strain>
    </source>
</reference>
<keyword evidence="2" id="KW-1185">Reference proteome</keyword>
<evidence type="ECO:0000313" key="2">
    <source>
        <dbReference type="Proteomes" id="UP001204015"/>
    </source>
</evidence>
<comment type="caution">
    <text evidence="1">The sequence shown here is derived from an EMBL/GenBank/DDBJ whole genome shotgun (WGS) entry which is preliminary data.</text>
</comment>